<name>A0A9D9GZ29_9BACT</name>
<evidence type="ECO:0000313" key="2">
    <source>
        <dbReference type="Proteomes" id="UP000823635"/>
    </source>
</evidence>
<sequence length="344" mass="37546">MENQAKGEKGEERTQIKSIGRSEFLERLFEGTGYSNAGLQLFDNGESIWTHASSLMLEGIDFDLVYTPLKHLGYKSALSVFGPLYAGGSSPAGLSCNIGLSARFAAEDVVLLWSGIVAAAREHSVKSLSLDLSSSLTGLAIALSAQGELSRKVAAKIPEPAPNSLLCITGNMGAAYMGLHVLEREKVMFNKLSREQAEKYVQPDLSKYKYILSQYLSPEINPKMLEQFAQAELYPSAGVFINRGLARAVMQMCGKCGLGARIFLEKIPIASQTMEMAKEINMDAVTAALNGGDDYKFLFAIPLSEHERFHREFPNMDVIGHLTDRQKTATLVTPQGEEIAVKAL</sequence>
<proteinExistence type="predicted"/>
<dbReference type="PANTHER" id="PTHR30270:SF0">
    <property type="entry name" value="THIAMINE-MONOPHOSPHATE KINASE"/>
    <property type="match status" value="1"/>
</dbReference>
<accession>A0A9D9GZ29</accession>
<dbReference type="InterPro" id="IPR036921">
    <property type="entry name" value="PurM-like_N_sf"/>
</dbReference>
<protein>
    <recommendedName>
        <fullName evidence="3">Thiamine-phosphate kinase</fullName>
    </recommendedName>
</protein>
<reference evidence="1" key="2">
    <citation type="journal article" date="2021" name="PeerJ">
        <title>Extensive microbial diversity within the chicken gut microbiome revealed by metagenomics and culture.</title>
        <authorList>
            <person name="Gilroy R."/>
            <person name="Ravi A."/>
            <person name="Getino M."/>
            <person name="Pursley I."/>
            <person name="Horton D.L."/>
            <person name="Alikhan N.F."/>
            <person name="Baker D."/>
            <person name="Gharbi K."/>
            <person name="Hall N."/>
            <person name="Watson M."/>
            <person name="Adriaenssens E.M."/>
            <person name="Foster-Nyarko E."/>
            <person name="Jarju S."/>
            <person name="Secka A."/>
            <person name="Antonio M."/>
            <person name="Oren A."/>
            <person name="Chaudhuri R.R."/>
            <person name="La Ragione R."/>
            <person name="Hildebrand F."/>
            <person name="Pallen M.J."/>
        </authorList>
    </citation>
    <scope>NUCLEOTIDE SEQUENCE</scope>
    <source>
        <strain evidence="1">15467</strain>
    </source>
</reference>
<dbReference type="Proteomes" id="UP000823635">
    <property type="component" value="Unassembled WGS sequence"/>
</dbReference>
<dbReference type="SUPFAM" id="SSF56042">
    <property type="entry name" value="PurM C-terminal domain-like"/>
    <property type="match status" value="1"/>
</dbReference>
<dbReference type="AlphaFoldDB" id="A0A9D9GZ29"/>
<dbReference type="Gene3D" id="3.30.1330.10">
    <property type="entry name" value="PurM-like, N-terminal domain"/>
    <property type="match status" value="1"/>
</dbReference>
<dbReference type="InterPro" id="IPR036676">
    <property type="entry name" value="PurM-like_C_sf"/>
</dbReference>
<comment type="caution">
    <text evidence="1">The sequence shown here is derived from an EMBL/GenBank/DDBJ whole genome shotgun (WGS) entry which is preliminary data.</text>
</comment>
<evidence type="ECO:0000313" key="1">
    <source>
        <dbReference type="EMBL" id="MBO8429532.1"/>
    </source>
</evidence>
<evidence type="ECO:0008006" key="3">
    <source>
        <dbReference type="Google" id="ProtNLM"/>
    </source>
</evidence>
<reference evidence="1" key="1">
    <citation type="submission" date="2020-10" db="EMBL/GenBank/DDBJ databases">
        <authorList>
            <person name="Gilroy R."/>
        </authorList>
    </citation>
    <scope>NUCLEOTIDE SEQUENCE</scope>
    <source>
        <strain evidence="1">15467</strain>
    </source>
</reference>
<dbReference type="GO" id="GO:0009228">
    <property type="term" value="P:thiamine biosynthetic process"/>
    <property type="evidence" value="ECO:0007669"/>
    <property type="project" value="InterPro"/>
</dbReference>
<gene>
    <name evidence="1" type="ORF">IAC68_06350</name>
</gene>
<dbReference type="Gene3D" id="3.90.650.10">
    <property type="entry name" value="PurM-like C-terminal domain"/>
    <property type="match status" value="1"/>
</dbReference>
<dbReference type="EMBL" id="JADINB010000136">
    <property type="protein sequence ID" value="MBO8429532.1"/>
    <property type="molecule type" value="Genomic_DNA"/>
</dbReference>
<dbReference type="GO" id="GO:0009030">
    <property type="term" value="F:thiamine-phosphate kinase activity"/>
    <property type="evidence" value="ECO:0007669"/>
    <property type="project" value="InterPro"/>
</dbReference>
<organism evidence="1 2">
    <name type="scientific">Candidatus Egerieousia excrementavium</name>
    <dbReference type="NCBI Taxonomy" id="2840778"/>
    <lineage>
        <taxon>Bacteria</taxon>
        <taxon>Pseudomonadati</taxon>
        <taxon>Bacteroidota</taxon>
        <taxon>Bacteroidia</taxon>
        <taxon>Bacteroidales</taxon>
        <taxon>Candidatus Egerieousia</taxon>
    </lineage>
</organism>
<dbReference type="PANTHER" id="PTHR30270">
    <property type="entry name" value="THIAMINE-MONOPHOSPHATE KINASE"/>
    <property type="match status" value="1"/>
</dbReference>
<dbReference type="InterPro" id="IPR006283">
    <property type="entry name" value="ThiL-like"/>
</dbReference>